<dbReference type="SUPFAM" id="SSF53756">
    <property type="entry name" value="UDP-Glycosyltransferase/glycogen phosphorylase"/>
    <property type="match status" value="1"/>
</dbReference>
<feature type="domain" description="Glycosyl transferase family 1" evidence="1">
    <location>
        <begin position="179"/>
        <end position="355"/>
    </location>
</feature>
<feature type="domain" description="Glycosyltransferase subfamily 4-like N-terminal" evidence="2">
    <location>
        <begin position="103"/>
        <end position="171"/>
    </location>
</feature>
<dbReference type="PANTHER" id="PTHR12526:SF572">
    <property type="entry name" value="BLL5144 PROTEIN"/>
    <property type="match status" value="1"/>
</dbReference>
<reference evidence="3" key="2">
    <citation type="submission" date="2020-09" db="EMBL/GenBank/DDBJ databases">
        <authorList>
            <person name="Sun Q."/>
            <person name="Ohkuma M."/>
        </authorList>
    </citation>
    <scope>NUCLEOTIDE SEQUENCE</scope>
    <source>
        <strain evidence="3">JCM 15325</strain>
    </source>
</reference>
<dbReference type="InterPro" id="IPR028098">
    <property type="entry name" value="Glyco_trans_4-like_N"/>
</dbReference>
<accession>A0A917S6X7</accession>
<dbReference type="Proteomes" id="UP000654670">
    <property type="component" value="Unassembled WGS sequence"/>
</dbReference>
<evidence type="ECO:0008006" key="5">
    <source>
        <dbReference type="Google" id="ProtNLM"/>
    </source>
</evidence>
<evidence type="ECO:0000313" key="4">
    <source>
        <dbReference type="Proteomes" id="UP000654670"/>
    </source>
</evidence>
<protein>
    <recommendedName>
        <fullName evidence="5">Glycosyl transferase family 1</fullName>
    </recommendedName>
</protein>
<dbReference type="CDD" id="cd03822">
    <property type="entry name" value="GT4_mannosyltransferase-like"/>
    <property type="match status" value="1"/>
</dbReference>
<dbReference type="Pfam" id="PF00534">
    <property type="entry name" value="Glycos_transf_1"/>
    <property type="match status" value="1"/>
</dbReference>
<dbReference type="InterPro" id="IPR001296">
    <property type="entry name" value="Glyco_trans_1"/>
</dbReference>
<keyword evidence="4" id="KW-1185">Reference proteome</keyword>
<sequence length="401" mass="45409">MMSYQVAYVSTYPPKKCGIATYTYHLRQNVQKAKWGSLADPVVIIKEKNDENPRDSFLKWTINKNRREDYKKMAEKLNKSSVSVVSLQHEFGIFGGDAGQYILEFVRRLKKPLVTTFHTVFRTPAEPYASVQRDIAERSDRLIVMNHKAIDDLTRSFHIPKNKITFIPHGTPVPDLKGREAFRASLGWTDRKVVMTFGFLSRNKGIETILQTLPRVVEKVPGVLYVIVGQTHPNVKRQEGESYREYLKAIISKNGLQDHVLMIDRFMSEHDLVKYITACDLYVTPYPGLEQITSGTLAYAIGLGRPVLTTPYRYAQDLLKGSEELFVPSGDLAAWALKMSALLADSSLLNSYQKKMERIGMLMSWPQAGKNYNRVFSQLAQNTATDPAQSSEADYIAADPS</sequence>
<dbReference type="Gene3D" id="3.40.50.2000">
    <property type="entry name" value="Glycogen Phosphorylase B"/>
    <property type="match status" value="2"/>
</dbReference>
<reference evidence="3" key="1">
    <citation type="journal article" date="2014" name="Int. J. Syst. Evol. Microbiol.">
        <title>Complete genome sequence of Corynebacterium casei LMG S-19264T (=DSM 44701T), isolated from a smear-ripened cheese.</title>
        <authorList>
            <consortium name="US DOE Joint Genome Institute (JGI-PGF)"/>
            <person name="Walter F."/>
            <person name="Albersmeier A."/>
            <person name="Kalinowski J."/>
            <person name="Ruckert C."/>
        </authorList>
    </citation>
    <scope>NUCLEOTIDE SEQUENCE</scope>
    <source>
        <strain evidence="3">JCM 15325</strain>
    </source>
</reference>
<dbReference type="EMBL" id="BMOK01000011">
    <property type="protein sequence ID" value="GGL59363.1"/>
    <property type="molecule type" value="Genomic_DNA"/>
</dbReference>
<evidence type="ECO:0000313" key="3">
    <source>
        <dbReference type="EMBL" id="GGL59363.1"/>
    </source>
</evidence>
<dbReference type="AlphaFoldDB" id="A0A917S6X7"/>
<comment type="caution">
    <text evidence="3">The sequence shown here is derived from an EMBL/GenBank/DDBJ whole genome shotgun (WGS) entry which is preliminary data.</text>
</comment>
<gene>
    <name evidence="3" type="ORF">GCM10007968_24210</name>
</gene>
<organism evidence="3 4">
    <name type="scientific">Sporolactobacillus putidus</name>
    <dbReference type="NCBI Taxonomy" id="492735"/>
    <lineage>
        <taxon>Bacteria</taxon>
        <taxon>Bacillati</taxon>
        <taxon>Bacillota</taxon>
        <taxon>Bacilli</taxon>
        <taxon>Bacillales</taxon>
        <taxon>Sporolactobacillaceae</taxon>
        <taxon>Sporolactobacillus</taxon>
    </lineage>
</organism>
<dbReference type="Pfam" id="PF13439">
    <property type="entry name" value="Glyco_transf_4"/>
    <property type="match status" value="1"/>
</dbReference>
<name>A0A917S6X7_9BACL</name>
<evidence type="ECO:0000259" key="1">
    <source>
        <dbReference type="Pfam" id="PF00534"/>
    </source>
</evidence>
<dbReference type="PANTHER" id="PTHR12526">
    <property type="entry name" value="GLYCOSYLTRANSFERASE"/>
    <property type="match status" value="1"/>
</dbReference>
<evidence type="ECO:0000259" key="2">
    <source>
        <dbReference type="Pfam" id="PF13439"/>
    </source>
</evidence>
<proteinExistence type="predicted"/>